<accession>A0ABR1C905</accession>
<keyword evidence="2" id="KW-1185">Reference proteome</keyword>
<reference evidence="1 2" key="1">
    <citation type="submission" date="2023-08" db="EMBL/GenBank/DDBJ databases">
        <title>A Necator americanus chromosomal reference genome.</title>
        <authorList>
            <person name="Ilik V."/>
            <person name="Petrzelkova K.J."/>
            <person name="Pardy F."/>
            <person name="Fuh T."/>
            <person name="Niatou-Singa F.S."/>
            <person name="Gouil Q."/>
            <person name="Baker L."/>
            <person name="Ritchie M.E."/>
            <person name="Jex A.R."/>
            <person name="Gazzola D."/>
            <person name="Li H."/>
            <person name="Toshio Fujiwara R."/>
            <person name="Zhan B."/>
            <person name="Aroian R.V."/>
            <person name="Pafco B."/>
            <person name="Schwarz E.M."/>
        </authorList>
    </citation>
    <scope>NUCLEOTIDE SEQUENCE [LARGE SCALE GENOMIC DNA]</scope>
    <source>
        <strain evidence="1 2">Aroian</strain>
        <tissue evidence="1">Whole animal</tissue>
    </source>
</reference>
<sequence length="126" mass="14691">MTPYTKHVYELPLEQEETQELISGDQSYEMGGVQRQTRHRRAKFECAQRRRDVHCTLYDHAVGELIVKRYNKNAAFANRKDSRIILEPTASLTSWNEIQTQGNMGYEGTESKFRCEYDNLRCSIGP</sequence>
<protein>
    <submittedName>
        <fullName evidence="1">Uncharacterized protein</fullName>
    </submittedName>
</protein>
<name>A0ABR1C905_NECAM</name>
<dbReference type="Proteomes" id="UP001303046">
    <property type="component" value="Unassembled WGS sequence"/>
</dbReference>
<proteinExistence type="predicted"/>
<evidence type="ECO:0000313" key="1">
    <source>
        <dbReference type="EMBL" id="KAK6734989.1"/>
    </source>
</evidence>
<comment type="caution">
    <text evidence="1">The sequence shown here is derived from an EMBL/GenBank/DDBJ whole genome shotgun (WGS) entry which is preliminary data.</text>
</comment>
<gene>
    <name evidence="1" type="primary">Necator_chrII.g6077</name>
    <name evidence="1" type="ORF">RB195_018284</name>
</gene>
<dbReference type="EMBL" id="JAVFWL010000002">
    <property type="protein sequence ID" value="KAK6734989.1"/>
    <property type="molecule type" value="Genomic_DNA"/>
</dbReference>
<organism evidence="1 2">
    <name type="scientific">Necator americanus</name>
    <name type="common">Human hookworm</name>
    <dbReference type="NCBI Taxonomy" id="51031"/>
    <lineage>
        <taxon>Eukaryota</taxon>
        <taxon>Metazoa</taxon>
        <taxon>Ecdysozoa</taxon>
        <taxon>Nematoda</taxon>
        <taxon>Chromadorea</taxon>
        <taxon>Rhabditida</taxon>
        <taxon>Rhabditina</taxon>
        <taxon>Rhabditomorpha</taxon>
        <taxon>Strongyloidea</taxon>
        <taxon>Ancylostomatidae</taxon>
        <taxon>Bunostominae</taxon>
        <taxon>Necator</taxon>
    </lineage>
</organism>
<evidence type="ECO:0000313" key="2">
    <source>
        <dbReference type="Proteomes" id="UP001303046"/>
    </source>
</evidence>